<name>A0A166EPB1_DAUCS</name>
<dbReference type="Gramene" id="KZN06808">
    <property type="protein sequence ID" value="KZN06808"/>
    <property type="gene ID" value="DCAR_007645"/>
</dbReference>
<dbReference type="AlphaFoldDB" id="A0A166EPB1"/>
<comment type="caution">
    <text evidence="4">Lacks conserved residue(s) required for the propagation of feature annotation.</text>
</comment>
<dbReference type="GO" id="GO:0005634">
    <property type="term" value="C:nucleus"/>
    <property type="evidence" value="ECO:0007669"/>
    <property type="project" value="UniProtKB-SubCell"/>
</dbReference>
<evidence type="ECO:0000256" key="4">
    <source>
        <dbReference type="PROSITE-ProRule" id="PRU01002"/>
    </source>
</evidence>
<accession>A0A166EPB1</accession>
<dbReference type="InterPro" id="IPR031137">
    <property type="entry name" value="GRF"/>
</dbReference>
<dbReference type="PROSITE" id="PS51667">
    <property type="entry name" value="WRC"/>
    <property type="match status" value="1"/>
</dbReference>
<comment type="subcellular location">
    <subcellularLocation>
        <location evidence="1 5">Nucleus</location>
    </subcellularLocation>
</comment>
<organism evidence="8">
    <name type="scientific">Daucus carota subsp. sativus</name>
    <name type="common">Carrot</name>
    <dbReference type="NCBI Taxonomy" id="79200"/>
    <lineage>
        <taxon>Eukaryota</taxon>
        <taxon>Viridiplantae</taxon>
        <taxon>Streptophyta</taxon>
        <taxon>Embryophyta</taxon>
        <taxon>Tracheophyta</taxon>
        <taxon>Spermatophyta</taxon>
        <taxon>Magnoliopsida</taxon>
        <taxon>eudicotyledons</taxon>
        <taxon>Gunneridae</taxon>
        <taxon>Pentapetalae</taxon>
        <taxon>asterids</taxon>
        <taxon>campanulids</taxon>
        <taxon>Apiales</taxon>
        <taxon>Apiaceae</taxon>
        <taxon>Apioideae</taxon>
        <taxon>Scandiceae</taxon>
        <taxon>Daucinae</taxon>
        <taxon>Daucus</taxon>
        <taxon>Daucus sect. Daucus</taxon>
    </lineage>
</organism>
<comment type="domain">
    <text evidence="5">The QLQ domain and WRC domain may be involved in protein-protein interaction and DNA-binding, respectively.</text>
</comment>
<keyword evidence="5" id="KW-0805">Transcription regulation</keyword>
<dbReference type="PANTHER" id="PTHR31602:SF60">
    <property type="entry name" value="GROWTH-REGULATING FACTOR 5"/>
    <property type="match status" value="1"/>
</dbReference>
<dbReference type="InterPro" id="IPR014978">
    <property type="entry name" value="Gln-Leu-Gln_QLQ"/>
</dbReference>
<sequence>MMGSVQNRYFLTASQLEEFKHQALIYNYMVSGVPVPTDLLFALKRKLDFSSTLCLHKESSAARWEYYHKGLTRKEDLEPGRCKRTDGKKWRCSRDAHRESKYCEKHMHRGRNNSRKPEAITTNTTSPVMKIHLNSAHDQPAIQTSALIHPDSLYSQSSPMHQNSRTQQMFMESKSPYQTYKDYRFMQGMRDDESAFFPGVSRTVRSQHESYTASEVASSDYFRAINDHGKIKEHRRQEEDRDSKKHCFILGNDFKPARSIKVDRGEENQEGFHQFFSEWPLKGKAQWLNNEEKQSDHASLSDIQISTSKPMSTLELFQPKPTVHWY</sequence>
<dbReference type="GO" id="GO:0006351">
    <property type="term" value="P:DNA-templated transcription"/>
    <property type="evidence" value="ECO:0007669"/>
    <property type="project" value="UniProtKB-UniRule"/>
</dbReference>
<evidence type="ECO:0000256" key="5">
    <source>
        <dbReference type="RuleBase" id="RU367127"/>
    </source>
</evidence>
<dbReference type="Pfam" id="PF08879">
    <property type="entry name" value="WRC"/>
    <property type="match status" value="1"/>
</dbReference>
<dbReference type="SMART" id="SM00951">
    <property type="entry name" value="QLQ"/>
    <property type="match status" value="1"/>
</dbReference>
<dbReference type="OMA" id="AQKPLRH"/>
<comment type="function">
    <text evidence="5">Transcription activator.</text>
</comment>
<dbReference type="GO" id="GO:0006355">
    <property type="term" value="P:regulation of DNA-templated transcription"/>
    <property type="evidence" value="ECO:0007669"/>
    <property type="project" value="InterPro"/>
</dbReference>
<evidence type="ECO:0000256" key="3">
    <source>
        <dbReference type="ARBA" id="ARBA00023242"/>
    </source>
</evidence>
<keyword evidence="3 5" id="KW-0539">Nucleus</keyword>
<evidence type="ECO:0000259" key="7">
    <source>
        <dbReference type="PROSITE" id="PS51667"/>
    </source>
</evidence>
<dbReference type="PANTHER" id="PTHR31602">
    <property type="entry name" value="GROWTH-REGULATING FACTOR 5"/>
    <property type="match status" value="1"/>
</dbReference>
<dbReference type="PROSITE" id="PS51666">
    <property type="entry name" value="QLQ"/>
    <property type="match status" value="1"/>
</dbReference>
<dbReference type="KEGG" id="dcr:108210085"/>
<feature type="domain" description="WRC" evidence="7">
    <location>
        <begin position="76"/>
        <end position="120"/>
    </location>
</feature>
<protein>
    <recommendedName>
        <fullName evidence="5">Growth-regulating factor</fullName>
    </recommendedName>
</protein>
<dbReference type="STRING" id="79200.A0A166EPB1"/>
<keyword evidence="5" id="KW-0804">Transcription</keyword>
<dbReference type="OrthoDB" id="1927209at2759"/>
<dbReference type="InterPro" id="IPR014977">
    <property type="entry name" value="WRC_dom"/>
</dbReference>
<dbReference type="GO" id="GO:0005524">
    <property type="term" value="F:ATP binding"/>
    <property type="evidence" value="ECO:0007669"/>
    <property type="project" value="UniProtKB-UniRule"/>
</dbReference>
<comment type="caution">
    <text evidence="8">The sequence shown here is derived from an EMBL/GenBank/DDBJ whole genome shotgun (WGS) entry which is preliminary data.</text>
</comment>
<dbReference type="Pfam" id="PF08880">
    <property type="entry name" value="QLQ"/>
    <property type="match status" value="1"/>
</dbReference>
<proteinExistence type="inferred from homology"/>
<evidence type="ECO:0000259" key="6">
    <source>
        <dbReference type="PROSITE" id="PS51666"/>
    </source>
</evidence>
<evidence type="ECO:0000313" key="8">
    <source>
        <dbReference type="EMBL" id="KZN06808.1"/>
    </source>
</evidence>
<evidence type="ECO:0000256" key="1">
    <source>
        <dbReference type="ARBA" id="ARBA00004123"/>
    </source>
</evidence>
<comment type="similarity">
    <text evidence="2 5">Belongs to the GRF family.</text>
</comment>
<dbReference type="GO" id="GO:0099402">
    <property type="term" value="P:plant organ development"/>
    <property type="evidence" value="ECO:0007669"/>
    <property type="project" value="UniProtKB-ARBA"/>
</dbReference>
<dbReference type="EMBL" id="LNRQ01000002">
    <property type="protein sequence ID" value="KZN06808.1"/>
    <property type="molecule type" value="Genomic_DNA"/>
</dbReference>
<reference evidence="8" key="1">
    <citation type="journal article" date="2016" name="Nat. Genet.">
        <title>A high-quality carrot genome assembly provides new insights into carotenoid accumulation and asterid genome evolution.</title>
        <authorList>
            <person name="Iorizzo M."/>
            <person name="Ellison S."/>
            <person name="Senalik D."/>
            <person name="Zeng P."/>
            <person name="Satapoomin P."/>
            <person name="Huang J."/>
            <person name="Bowman M."/>
            <person name="Iovene M."/>
            <person name="Sanseverino W."/>
            <person name="Cavagnaro P."/>
            <person name="Yildiz M."/>
            <person name="Macko-Podgorni A."/>
            <person name="Moranska E."/>
            <person name="Grzebelus E."/>
            <person name="Grzebelus D."/>
            <person name="Ashrafi H."/>
            <person name="Zheng Z."/>
            <person name="Cheng S."/>
            <person name="Spooner D."/>
            <person name="Van Deynze A."/>
            <person name="Simon P."/>
        </authorList>
    </citation>
    <scope>NUCLEOTIDE SEQUENCE [LARGE SCALE GENOMIC DNA]</scope>
    <source>
        <tissue evidence="8">Leaf</tissue>
    </source>
</reference>
<keyword evidence="5" id="KW-0010">Activator</keyword>
<gene>
    <name evidence="8" type="ORF">DCAR_007645</name>
</gene>
<feature type="domain" description="QLQ" evidence="6">
    <location>
        <begin position="10"/>
        <end position="45"/>
    </location>
</feature>
<evidence type="ECO:0000256" key="2">
    <source>
        <dbReference type="ARBA" id="ARBA00008122"/>
    </source>
</evidence>